<dbReference type="AlphaFoldDB" id="A0A292PRS9"/>
<proteinExistence type="predicted"/>
<feature type="region of interest" description="Disordered" evidence="1">
    <location>
        <begin position="13"/>
        <end position="60"/>
    </location>
</feature>
<protein>
    <submittedName>
        <fullName evidence="2">Uncharacterized protein</fullName>
    </submittedName>
</protein>
<organism evidence="2 3">
    <name type="scientific">Tuber aestivum</name>
    <name type="common">summer truffle</name>
    <dbReference type="NCBI Taxonomy" id="59557"/>
    <lineage>
        <taxon>Eukaryota</taxon>
        <taxon>Fungi</taxon>
        <taxon>Dikarya</taxon>
        <taxon>Ascomycota</taxon>
        <taxon>Pezizomycotina</taxon>
        <taxon>Pezizomycetes</taxon>
        <taxon>Pezizales</taxon>
        <taxon>Tuberaceae</taxon>
        <taxon>Tuber</taxon>
    </lineage>
</organism>
<reference evidence="2" key="1">
    <citation type="submission" date="2015-10" db="EMBL/GenBank/DDBJ databases">
        <authorList>
            <person name="Regsiter A."/>
            <person name="william w."/>
        </authorList>
    </citation>
    <scope>NUCLEOTIDE SEQUENCE</scope>
    <source>
        <strain evidence="2">Montdore</strain>
    </source>
</reference>
<keyword evidence="3" id="KW-1185">Reference proteome</keyword>
<dbReference type="EMBL" id="LN891095">
    <property type="protein sequence ID" value="CUS09190.1"/>
    <property type="molecule type" value="Genomic_DNA"/>
</dbReference>
<evidence type="ECO:0000313" key="2">
    <source>
        <dbReference type="EMBL" id="CUS09190.1"/>
    </source>
</evidence>
<sequence>MAANDDLTRILQILAASAPQPPPPVRSGEDDDSYSPPPAVTPDPRQTYPPPSAHVSGEALDPSKIEEWNAALRYVMRELCKNEAIMSGIKKMINSQHEHEKAWFHAREEIVNRHKAREESGKKVEDVLRKLGTLPLAQQAIVQPVSTIPYPSPPPPHSACQLLTRTSQTAESAAEELAIFDRKVYTRSEQMVAHMTREFGSMGIPFFCHPSSAGPEMLDRKRRMVELLQDLSE</sequence>
<feature type="compositionally biased region" description="Pro residues" evidence="1">
    <location>
        <begin position="35"/>
        <end position="52"/>
    </location>
</feature>
<evidence type="ECO:0000313" key="3">
    <source>
        <dbReference type="Proteomes" id="UP001412239"/>
    </source>
</evidence>
<gene>
    <name evidence="2" type="ORF">GSTUAT00006752001</name>
</gene>
<dbReference type="Pfam" id="PF10454">
    <property type="entry name" value="DUF2458"/>
    <property type="match status" value="1"/>
</dbReference>
<dbReference type="InterPro" id="IPR018858">
    <property type="entry name" value="DUF2458"/>
</dbReference>
<accession>A0A292PRS9</accession>
<name>A0A292PRS9_9PEZI</name>
<evidence type="ECO:0000256" key="1">
    <source>
        <dbReference type="SAM" id="MobiDB-lite"/>
    </source>
</evidence>
<dbReference type="Proteomes" id="UP001412239">
    <property type="component" value="Unassembled WGS sequence"/>
</dbReference>